<reference evidence="1 2" key="1">
    <citation type="journal article" date="2019" name="Microbiol. Resour. Announc.">
        <title>Complete Genome Sequence of Xanthomonas Phage Pagan.</title>
        <authorList>
            <person name="Russo M."/>
            <person name="Le T."/>
            <person name="Moreland R."/>
            <person name="Gonzalez C.F."/>
            <person name="Liu M."/>
            <person name="Ramsey J."/>
        </authorList>
    </citation>
    <scope>NUCLEOTIDE SEQUENCE [LARGE SCALE GENOMIC DNA]</scope>
</reference>
<gene>
    <name evidence="1" type="ORF">CPT_Pagan_011</name>
</gene>
<name>A0A5B9N6G3_9CAUD</name>
<proteinExistence type="predicted"/>
<keyword evidence="2" id="KW-1185">Reference proteome</keyword>
<dbReference type="EMBL" id="MK903278">
    <property type="protein sequence ID" value="QEG09614.1"/>
    <property type="molecule type" value="Genomic_DNA"/>
</dbReference>
<evidence type="ECO:0000313" key="2">
    <source>
        <dbReference type="Proteomes" id="UP000323559"/>
    </source>
</evidence>
<protein>
    <submittedName>
        <fullName evidence="1">Uncharacterized protein</fullName>
    </submittedName>
</protein>
<organism evidence="1 2">
    <name type="scientific">Xanthomonas phage Pagan</name>
    <dbReference type="NCBI Taxonomy" id="2591104"/>
    <lineage>
        <taxon>Viruses</taxon>
        <taxon>Duplodnaviria</taxon>
        <taxon>Heunggongvirae</taxon>
        <taxon>Uroviricota</taxon>
        <taxon>Caudoviricetes</taxon>
        <taxon>Autographivirales</taxon>
        <taxon>Autonotataviridae</taxon>
        <taxon>Gujervirinae</taxon>
        <taxon>Pradovirus</taxon>
        <taxon>Pradovirus pagan</taxon>
        <taxon>Pradovirus Xc10</taxon>
    </lineage>
</organism>
<evidence type="ECO:0000313" key="1">
    <source>
        <dbReference type="EMBL" id="QEG09614.1"/>
    </source>
</evidence>
<reference evidence="2" key="2">
    <citation type="submission" date="2019-05" db="EMBL/GenBank/DDBJ databases">
        <title>The Complete Genome of Xanthomonas Phage Pagan.</title>
        <authorList>
            <person name="Russo M."/>
            <person name="Le T."/>
            <person name="Moreland R."/>
            <person name="Gonzalez C."/>
            <person name="Liu M."/>
            <person name="Ramsey J."/>
        </authorList>
    </citation>
    <scope>NUCLEOTIDE SEQUENCE [LARGE SCALE GENOMIC DNA]</scope>
</reference>
<dbReference type="Proteomes" id="UP000323559">
    <property type="component" value="Segment"/>
</dbReference>
<sequence length="181" mass="19594">MRKLYFIASIPATAKDGVITGVVANGTGRNATAEEVTALVELLRTKGATPSLLDSLRDATYPGPVSAFDRRAAARVEADILNSFNGGGLFNWHIIELGDSIRKPVRKPLGWRIMVDGNCPSSYNHPNIAAGERVKVDHAEQFGGDTDANYLFPTREAARKVMKDEELPSSCYSLVPVYADA</sequence>
<accession>A0A5B9N6G3</accession>